<dbReference type="PROSITE" id="PS51819">
    <property type="entry name" value="VOC"/>
    <property type="match status" value="1"/>
</dbReference>
<dbReference type="InterPro" id="IPR029068">
    <property type="entry name" value="Glyas_Bleomycin-R_OHBP_Dase"/>
</dbReference>
<dbReference type="Pfam" id="PF07690">
    <property type="entry name" value="MFS_1"/>
    <property type="match status" value="1"/>
</dbReference>
<dbReference type="PANTHER" id="PTHR43702:SF11">
    <property type="entry name" value="L-FUCOSE-PROTON SYMPORTER"/>
    <property type="match status" value="1"/>
</dbReference>
<accession>A0A0A2W3I1</accession>
<keyword evidence="3" id="KW-0812">Transmembrane</keyword>
<dbReference type="SUPFAM" id="SSF54593">
    <property type="entry name" value="Glyoxalase/Bleomycin resistance protein/Dihydroxybiphenyl dioxygenase"/>
    <property type="match status" value="1"/>
</dbReference>
<reference evidence="6 7" key="1">
    <citation type="submission" date="2012-10" db="EMBL/GenBank/DDBJ databases">
        <title>Genome sequencing and analysis of entomopathogenic fungi Beauveria bassiana D1-5.</title>
        <authorList>
            <person name="Li Q."/>
            <person name="Wang L."/>
            <person name="Zhang Z."/>
            <person name="Wang Q."/>
            <person name="Ren J."/>
            <person name="Wang M."/>
            <person name="Xu W."/>
            <person name="Wang J."/>
            <person name="Lu Y."/>
            <person name="Du Q."/>
            <person name="Sun Z."/>
        </authorList>
    </citation>
    <scope>NUCLEOTIDE SEQUENCE [LARGE SCALE GENOMIC DNA]</scope>
    <source>
        <strain evidence="6 7">D1-5</strain>
    </source>
</reference>
<dbReference type="AlphaFoldDB" id="A0A0A2W3I1"/>
<feature type="transmembrane region" description="Helical" evidence="3">
    <location>
        <begin position="389"/>
        <end position="408"/>
    </location>
</feature>
<evidence type="ECO:0000259" key="5">
    <source>
        <dbReference type="PROSITE" id="PS51819"/>
    </source>
</evidence>
<evidence type="ECO:0000313" key="6">
    <source>
        <dbReference type="EMBL" id="KGQ13020.1"/>
    </source>
</evidence>
<evidence type="ECO:0000313" key="7">
    <source>
        <dbReference type="Proteomes" id="UP000030106"/>
    </source>
</evidence>
<evidence type="ECO:0000259" key="4">
    <source>
        <dbReference type="PROSITE" id="PS50850"/>
    </source>
</evidence>
<dbReference type="SUPFAM" id="SSF103473">
    <property type="entry name" value="MFS general substrate transporter"/>
    <property type="match status" value="1"/>
</dbReference>
<dbReference type="CDD" id="cd17394">
    <property type="entry name" value="MFS_FucP_like"/>
    <property type="match status" value="1"/>
</dbReference>
<feature type="domain" description="Major facilitator superfamily (MFS) profile" evidence="4">
    <location>
        <begin position="31"/>
        <end position="442"/>
    </location>
</feature>
<evidence type="ECO:0000256" key="2">
    <source>
        <dbReference type="ARBA" id="ARBA00022475"/>
    </source>
</evidence>
<keyword evidence="3" id="KW-1133">Transmembrane helix</keyword>
<dbReference type="InterPro" id="IPR020846">
    <property type="entry name" value="MFS_dom"/>
</dbReference>
<dbReference type="HOGENOM" id="CLU_028452_0_1_1"/>
<organism evidence="6 7">
    <name type="scientific">Beauveria bassiana D1-5</name>
    <dbReference type="NCBI Taxonomy" id="1245745"/>
    <lineage>
        <taxon>Eukaryota</taxon>
        <taxon>Fungi</taxon>
        <taxon>Dikarya</taxon>
        <taxon>Ascomycota</taxon>
        <taxon>Pezizomycotina</taxon>
        <taxon>Sordariomycetes</taxon>
        <taxon>Hypocreomycetidae</taxon>
        <taxon>Hypocreales</taxon>
        <taxon>Cordycipitaceae</taxon>
        <taxon>Beauveria</taxon>
    </lineage>
</organism>
<keyword evidence="2" id="KW-1003">Cell membrane</keyword>
<keyword evidence="3" id="KW-0472">Membrane</keyword>
<comment type="subcellular location">
    <subcellularLocation>
        <location evidence="1">Cell inner membrane</location>
        <topology evidence="1">Multi-pass membrane protein</topology>
    </subcellularLocation>
</comment>
<dbReference type="InterPro" id="IPR036259">
    <property type="entry name" value="MFS_trans_sf"/>
</dbReference>
<dbReference type="Proteomes" id="UP000030106">
    <property type="component" value="Unassembled WGS sequence"/>
</dbReference>
<name>A0A0A2W3I1_BEABA</name>
<feature type="transmembrane region" description="Helical" evidence="3">
    <location>
        <begin position="329"/>
        <end position="348"/>
    </location>
</feature>
<dbReference type="InterPro" id="IPR005275">
    <property type="entry name" value="Lfuc_symporter_FucP"/>
</dbReference>
<feature type="transmembrane region" description="Helical" evidence="3">
    <location>
        <begin position="266"/>
        <end position="289"/>
    </location>
</feature>
<dbReference type="Pfam" id="PF00903">
    <property type="entry name" value="Glyoxalase"/>
    <property type="match status" value="1"/>
</dbReference>
<feature type="transmembrane region" description="Helical" evidence="3">
    <location>
        <begin position="354"/>
        <end position="377"/>
    </location>
</feature>
<feature type="transmembrane region" description="Helical" evidence="3">
    <location>
        <begin position="301"/>
        <end position="322"/>
    </location>
</feature>
<dbReference type="Gene3D" id="3.10.180.10">
    <property type="entry name" value="2,3-Dihydroxybiphenyl 1,2-Dioxygenase, domain 1"/>
    <property type="match status" value="1"/>
</dbReference>
<feature type="transmembrane region" description="Helical" evidence="3">
    <location>
        <begin position="215"/>
        <end position="234"/>
    </location>
</feature>
<feature type="transmembrane region" description="Helical" evidence="3">
    <location>
        <begin position="68"/>
        <end position="89"/>
    </location>
</feature>
<feature type="transmembrane region" description="Helical" evidence="3">
    <location>
        <begin position="420"/>
        <end position="438"/>
    </location>
</feature>
<dbReference type="PANTHER" id="PTHR43702">
    <property type="entry name" value="L-FUCOSE-PROTON SYMPORTER"/>
    <property type="match status" value="1"/>
</dbReference>
<dbReference type="CDD" id="cd06587">
    <property type="entry name" value="VOC"/>
    <property type="match status" value="1"/>
</dbReference>
<dbReference type="Gene3D" id="1.20.1250.20">
    <property type="entry name" value="MFS general substrate transporter like domains"/>
    <property type="match status" value="2"/>
</dbReference>
<dbReference type="InterPro" id="IPR050375">
    <property type="entry name" value="MFS_TsgA-like"/>
</dbReference>
<feature type="transmembrane region" description="Helical" evidence="3">
    <location>
        <begin position="119"/>
        <end position="138"/>
    </location>
</feature>
<feature type="transmembrane region" description="Helical" evidence="3">
    <location>
        <begin position="96"/>
        <end position="113"/>
    </location>
</feature>
<feature type="domain" description="VOC" evidence="5">
    <location>
        <begin position="429"/>
        <end position="554"/>
    </location>
</feature>
<feature type="transmembrane region" description="Helical" evidence="3">
    <location>
        <begin position="159"/>
        <end position="182"/>
    </location>
</feature>
<dbReference type="GO" id="GO:0015535">
    <property type="term" value="F:fucose:proton symporter activity"/>
    <property type="evidence" value="ECO:0007669"/>
    <property type="project" value="InterPro"/>
</dbReference>
<dbReference type="InterPro" id="IPR004360">
    <property type="entry name" value="Glyas_Fos-R_dOase_dom"/>
</dbReference>
<dbReference type="InterPro" id="IPR011701">
    <property type="entry name" value="MFS"/>
</dbReference>
<gene>
    <name evidence="6" type="ORF">BBAD15_g1268</name>
</gene>
<proteinExistence type="predicted"/>
<sequence length="556" mass="60187">MSTLINDKVSDNVHTEKLDTSAYLAHTPWLQFLLVCCLFALWGMAGNLNDILIAQFKKGFDLSDTQTALVQSIFFLGYFFVALPAAALIKRYSYKAAIITGLCLYALGCFLFIPAAEVMTYGAFLACLGVIACGLSFLETSANTYSSLLGPIKTSTQRINFSQIFNSLGVISGVLIGQIMVFGKDDPSHEELLQMPAAAADAARHQMVGQVVGPYLIIGSVLVVLALIFVFVKFPSCKGDAPKQQVSSEGMGSALRRLFAIPRFRLGVLSQFLYVGAQVGVWSFTIRFVQLVQHGTSEHSATYWLLASLVIYAVGKGVATWLMNRLNPALLLGVFASVATLLLLIAVASHSMLAVYALILVSFCMAPCWPTNFGLVIKGMGKDTQTAGSIVVMSIIGGAVIPLVMGVISDINHGNMQIAFLVPLLCFVYVGFYGFWCVSNLERSLAFYLPLGFEVKSRYSKTASIGEIEVAFIELGGVLLELYQLPQAEGFDVPRCGIDHIALEVSDLQAVAARLETLGYKLDEGPVTESSPMNKVSFLLIRGPDGERLEFDQTAA</sequence>
<protein>
    <submittedName>
        <fullName evidence="6">L-fucose-proton symporter</fullName>
    </submittedName>
</protein>
<feature type="transmembrane region" description="Helical" evidence="3">
    <location>
        <begin position="29"/>
        <end position="48"/>
    </location>
</feature>
<dbReference type="STRING" id="1245745.A0A0A2W3I1"/>
<dbReference type="InterPro" id="IPR037523">
    <property type="entry name" value="VOC_core"/>
</dbReference>
<evidence type="ECO:0000256" key="3">
    <source>
        <dbReference type="SAM" id="Phobius"/>
    </source>
</evidence>
<evidence type="ECO:0000256" key="1">
    <source>
        <dbReference type="ARBA" id="ARBA00004429"/>
    </source>
</evidence>
<dbReference type="GO" id="GO:0005886">
    <property type="term" value="C:plasma membrane"/>
    <property type="evidence" value="ECO:0007669"/>
    <property type="project" value="UniProtKB-SubCell"/>
</dbReference>
<dbReference type="EMBL" id="ANFO01000065">
    <property type="protein sequence ID" value="KGQ13020.1"/>
    <property type="molecule type" value="Genomic_DNA"/>
</dbReference>
<dbReference type="PROSITE" id="PS50850">
    <property type="entry name" value="MFS"/>
    <property type="match status" value="1"/>
</dbReference>
<dbReference type="NCBIfam" id="TIGR00885">
    <property type="entry name" value="fucP"/>
    <property type="match status" value="1"/>
</dbReference>
<comment type="caution">
    <text evidence="6">The sequence shown here is derived from an EMBL/GenBank/DDBJ whole genome shotgun (WGS) entry which is preliminary data.</text>
</comment>